<dbReference type="InterPro" id="IPR037066">
    <property type="entry name" value="Plug_dom_sf"/>
</dbReference>
<keyword evidence="1" id="KW-0472">Membrane</keyword>
<keyword evidence="2" id="KW-0732">Signal</keyword>
<dbReference type="PROSITE" id="PS52016">
    <property type="entry name" value="TONB_DEPENDENT_REC_3"/>
    <property type="match status" value="1"/>
</dbReference>
<dbReference type="SUPFAM" id="SSF56935">
    <property type="entry name" value="Porins"/>
    <property type="match status" value="1"/>
</dbReference>
<dbReference type="Pfam" id="PF07715">
    <property type="entry name" value="Plug"/>
    <property type="match status" value="1"/>
</dbReference>
<evidence type="ECO:0000256" key="1">
    <source>
        <dbReference type="PROSITE-ProRule" id="PRU01360"/>
    </source>
</evidence>
<dbReference type="GO" id="GO:0009279">
    <property type="term" value="C:cell outer membrane"/>
    <property type="evidence" value="ECO:0007669"/>
    <property type="project" value="UniProtKB-SubCell"/>
</dbReference>
<keyword evidence="4" id="KW-0675">Receptor</keyword>
<dbReference type="EMBL" id="FWWW01000063">
    <property type="protein sequence ID" value="SMB93365.1"/>
    <property type="molecule type" value="Genomic_DNA"/>
</dbReference>
<comment type="subcellular location">
    <subcellularLocation>
        <location evidence="1">Cell outer membrane</location>
        <topology evidence="1">Multi-pass membrane protein</topology>
    </subcellularLocation>
</comment>
<feature type="chain" id="PRO_5010737154" evidence="2">
    <location>
        <begin position="23"/>
        <end position="464"/>
    </location>
</feature>
<feature type="domain" description="TonB-dependent receptor plug" evidence="3">
    <location>
        <begin position="124"/>
        <end position="245"/>
    </location>
</feature>
<keyword evidence="1" id="KW-0998">Cell outer membrane</keyword>
<dbReference type="OrthoDB" id="9805121at2"/>
<reference evidence="4 5" key="1">
    <citation type="submission" date="2017-04" db="EMBL/GenBank/DDBJ databases">
        <authorList>
            <person name="Afonso C.L."/>
            <person name="Miller P.J."/>
            <person name="Scott M.A."/>
            <person name="Spackman E."/>
            <person name="Goraichik I."/>
            <person name="Dimitrov K.M."/>
            <person name="Suarez D.L."/>
            <person name="Swayne D.E."/>
        </authorList>
    </citation>
    <scope>NUCLEOTIDE SEQUENCE [LARGE SCALE GENOMIC DNA]</scope>
    <source>
        <strain evidence="4 5">DSM 11622</strain>
    </source>
</reference>
<keyword evidence="1" id="KW-0813">Transport</keyword>
<dbReference type="Gene3D" id="2.60.40.1120">
    <property type="entry name" value="Carboxypeptidase-like, regulatory domain"/>
    <property type="match status" value="1"/>
</dbReference>
<dbReference type="NCBIfam" id="TIGR04057">
    <property type="entry name" value="SusC_RagA_signa"/>
    <property type="match status" value="1"/>
</dbReference>
<proteinExistence type="inferred from homology"/>
<sequence>MKTSTILALPAVLLAGTTTGFAQTTAAQPAAQTVTGTITDAADRSPLPGVTVLLKGTTTGASTDPGGQFSLPIPANGATLVITAIGYVRQEIRTTGGELRVALKSDVKQLSEVVITGYSEQNRKSLTSAISSVKGDALKDVPAASPDQLLQGKAAGVQVSANSGVPGGGIFIRVRGSNSVNASNDPLYVVDGVFINNTNLIATGLGNQVSSNPLADINPQDIESIEILKDANATAIYGSRGANGVVLIRTKRGKAGDKTRITFDTYQALSEAPKKYKLVSGPELATLENERFLNDGGNPALVPFRSVAEGGRGLPEEQQTYDRLSDVFRTARTQSYEVSAAGGSDKTQFYIGAGYFDQQSIARPSKFNRFSLRVNLDNSVTDKVRIGTSTALTRTQRNVSSNDNNPVGVINSALFPRTNLPVYNPDGSYAKYGSFDNHQALIDNLNNDAVGTRVISNVYGEYRI</sequence>
<dbReference type="Pfam" id="PF13715">
    <property type="entry name" value="CarbopepD_reg_2"/>
    <property type="match status" value="1"/>
</dbReference>
<dbReference type="AlphaFoldDB" id="A0A1W1VJ03"/>
<comment type="similarity">
    <text evidence="1">Belongs to the TonB-dependent receptor family.</text>
</comment>
<dbReference type="InterPro" id="IPR012910">
    <property type="entry name" value="Plug_dom"/>
</dbReference>
<keyword evidence="1" id="KW-0812">Transmembrane</keyword>
<feature type="signal peptide" evidence="2">
    <location>
        <begin position="1"/>
        <end position="22"/>
    </location>
</feature>
<dbReference type="Gene3D" id="2.170.130.10">
    <property type="entry name" value="TonB-dependent receptor, plug domain"/>
    <property type="match status" value="1"/>
</dbReference>
<keyword evidence="5" id="KW-1185">Reference proteome</keyword>
<dbReference type="Proteomes" id="UP000192266">
    <property type="component" value="Unassembled WGS sequence"/>
</dbReference>
<evidence type="ECO:0000259" key="3">
    <source>
        <dbReference type="Pfam" id="PF07715"/>
    </source>
</evidence>
<dbReference type="STRING" id="645990.SAMN00120144_3538"/>
<evidence type="ECO:0000313" key="5">
    <source>
        <dbReference type="Proteomes" id="UP000192266"/>
    </source>
</evidence>
<evidence type="ECO:0000313" key="4">
    <source>
        <dbReference type="EMBL" id="SMB93365.1"/>
    </source>
</evidence>
<protein>
    <submittedName>
        <fullName evidence="4">TonB-dependent receptor plug</fullName>
    </submittedName>
</protein>
<keyword evidence="1" id="KW-1134">Transmembrane beta strand</keyword>
<organism evidence="4 5">
    <name type="scientific">Hymenobacter roseosalivarius DSM 11622</name>
    <dbReference type="NCBI Taxonomy" id="645990"/>
    <lineage>
        <taxon>Bacteria</taxon>
        <taxon>Pseudomonadati</taxon>
        <taxon>Bacteroidota</taxon>
        <taxon>Cytophagia</taxon>
        <taxon>Cytophagales</taxon>
        <taxon>Hymenobacteraceae</taxon>
        <taxon>Hymenobacter</taxon>
    </lineage>
</organism>
<dbReference type="InterPro" id="IPR008969">
    <property type="entry name" value="CarboxyPept-like_regulatory"/>
</dbReference>
<evidence type="ECO:0000256" key="2">
    <source>
        <dbReference type="SAM" id="SignalP"/>
    </source>
</evidence>
<gene>
    <name evidence="4" type="ORF">SAMN00120144_3538</name>
</gene>
<accession>A0A1W1VJ03</accession>
<dbReference type="InterPro" id="IPR039426">
    <property type="entry name" value="TonB-dep_rcpt-like"/>
</dbReference>
<dbReference type="NCBIfam" id="TIGR04056">
    <property type="entry name" value="OMP_RagA_SusC"/>
    <property type="match status" value="1"/>
</dbReference>
<name>A0A1W1VJ03_9BACT</name>
<dbReference type="InterPro" id="IPR023997">
    <property type="entry name" value="TonB-dep_OMP_SusC/RagA_CS"/>
</dbReference>
<dbReference type="InterPro" id="IPR023996">
    <property type="entry name" value="TonB-dep_OMP_SusC/RagA"/>
</dbReference>
<dbReference type="SUPFAM" id="SSF49464">
    <property type="entry name" value="Carboxypeptidase regulatory domain-like"/>
    <property type="match status" value="1"/>
</dbReference>